<dbReference type="RefSeq" id="WP_025654734.1">
    <property type="nucleotide sequence ID" value="NZ_QVIA01000054.1"/>
</dbReference>
<dbReference type="GO" id="GO:0015074">
    <property type="term" value="P:DNA integration"/>
    <property type="evidence" value="ECO:0007669"/>
    <property type="project" value="UniProtKB-KW"/>
</dbReference>
<dbReference type="Pfam" id="PF00589">
    <property type="entry name" value="Phage_integrase"/>
    <property type="match status" value="1"/>
</dbReference>
<evidence type="ECO:0000313" key="10">
    <source>
        <dbReference type="Proteomes" id="UP000261111"/>
    </source>
</evidence>
<comment type="similarity">
    <text evidence="2">Belongs to the 'phage' integrase family.</text>
</comment>
<protein>
    <submittedName>
        <fullName evidence="9">Site-specific integrase</fullName>
    </submittedName>
</protein>
<dbReference type="EMBL" id="QVIA01000054">
    <property type="protein sequence ID" value="RGC22802.1"/>
    <property type="molecule type" value="Genomic_DNA"/>
</dbReference>
<dbReference type="PANTHER" id="PTHR30629">
    <property type="entry name" value="PROPHAGE INTEGRASE"/>
    <property type="match status" value="1"/>
</dbReference>
<evidence type="ECO:0000256" key="2">
    <source>
        <dbReference type="ARBA" id="ARBA00008857"/>
    </source>
</evidence>
<evidence type="ECO:0000256" key="4">
    <source>
        <dbReference type="ARBA" id="ARBA00023125"/>
    </source>
</evidence>
<reference evidence="9 10" key="1">
    <citation type="submission" date="2018-08" db="EMBL/GenBank/DDBJ databases">
        <title>A genome reference for cultivated species of the human gut microbiota.</title>
        <authorList>
            <person name="Zou Y."/>
            <person name="Xue W."/>
            <person name="Luo G."/>
        </authorList>
    </citation>
    <scope>NUCLEOTIDE SEQUENCE [LARGE SCALE GENOMIC DNA]</scope>
    <source>
        <strain evidence="9 10">AF19-21</strain>
    </source>
</reference>
<dbReference type="PROSITE" id="PS51898">
    <property type="entry name" value="TYR_RECOMBINASE"/>
    <property type="match status" value="1"/>
</dbReference>
<dbReference type="Proteomes" id="UP000261111">
    <property type="component" value="Unassembled WGS sequence"/>
</dbReference>
<evidence type="ECO:0000256" key="3">
    <source>
        <dbReference type="ARBA" id="ARBA00022908"/>
    </source>
</evidence>
<evidence type="ECO:0000313" key="9">
    <source>
        <dbReference type="EMBL" id="RGC22802.1"/>
    </source>
</evidence>
<evidence type="ECO:0000259" key="8">
    <source>
        <dbReference type="PROSITE" id="PS51900"/>
    </source>
</evidence>
<dbReference type="PROSITE" id="PS51900">
    <property type="entry name" value="CB"/>
    <property type="match status" value="1"/>
</dbReference>
<dbReference type="InterPro" id="IPR044068">
    <property type="entry name" value="CB"/>
</dbReference>
<keyword evidence="3" id="KW-0229">DNA integration</keyword>
<dbReference type="Pfam" id="PF14659">
    <property type="entry name" value="Phage_int_SAM_3"/>
    <property type="match status" value="1"/>
</dbReference>
<dbReference type="CDD" id="cd01189">
    <property type="entry name" value="INT_ICEBs1_C_like"/>
    <property type="match status" value="1"/>
</dbReference>
<evidence type="ECO:0000256" key="1">
    <source>
        <dbReference type="ARBA" id="ARBA00003283"/>
    </source>
</evidence>
<evidence type="ECO:0000256" key="6">
    <source>
        <dbReference type="PROSITE-ProRule" id="PRU01248"/>
    </source>
</evidence>
<comment type="function">
    <text evidence="1">Site-specific tyrosine recombinase, which acts by catalyzing the cutting and rejoining of the recombining DNA molecules.</text>
</comment>
<evidence type="ECO:0000256" key="5">
    <source>
        <dbReference type="ARBA" id="ARBA00023172"/>
    </source>
</evidence>
<dbReference type="Gene3D" id="1.10.443.10">
    <property type="entry name" value="Intergrase catalytic core"/>
    <property type="match status" value="1"/>
</dbReference>
<dbReference type="PANTHER" id="PTHR30629:SF2">
    <property type="entry name" value="PROPHAGE INTEGRASE INTS-RELATED"/>
    <property type="match status" value="1"/>
</dbReference>
<dbReference type="SUPFAM" id="SSF56349">
    <property type="entry name" value="DNA breaking-rejoining enzymes"/>
    <property type="match status" value="1"/>
</dbReference>
<evidence type="ECO:0000259" key="7">
    <source>
        <dbReference type="PROSITE" id="PS51898"/>
    </source>
</evidence>
<dbReference type="AlphaFoldDB" id="A0A3E2WCH8"/>
<dbReference type="InterPro" id="IPR002104">
    <property type="entry name" value="Integrase_catalytic"/>
</dbReference>
<dbReference type="InterPro" id="IPR013762">
    <property type="entry name" value="Integrase-like_cat_sf"/>
</dbReference>
<sequence length="370" mass="42672">MASAKYKRGADGYFTAHAWDGSYNTDGTKHYKTLRSKKSSGDLEKKVDAFKKQVESMNQIKKSDVTFMDYSRMWSDTYKANVEHNTKMMYYNIIEKHFIALDGVKLQDIARIHLQLILNNSEDKKRTQQQIQMIFKQVIKSAVLDKLFPANVMEDIFNNVSPIKYKAPENRPLTENEKQAVFKADFKEQDKILVYLIYGCGLRREEVLALTVFDFNMKKKEVNINKAHEFVNGKPRQKEPKSVNGYRSVPIPSKVFSAVESYVSRKKASGKSYLFVMRNGKPVTKSSYDKAWARILKAMQAVSNELIVELTAHVFRHNFCTNLCYQIPKISIKRIAQLMGDTESMVLNVYNHMIMEKEDAEGAVNDAMNF</sequence>
<dbReference type="GO" id="GO:0006310">
    <property type="term" value="P:DNA recombination"/>
    <property type="evidence" value="ECO:0007669"/>
    <property type="project" value="UniProtKB-KW"/>
</dbReference>
<accession>A0A3E2WCH8</accession>
<keyword evidence="5" id="KW-0233">DNA recombination</keyword>
<name>A0A3E2WCH8_9FIRM</name>
<dbReference type="Gene3D" id="1.10.150.130">
    <property type="match status" value="1"/>
</dbReference>
<gene>
    <name evidence="9" type="ORF">DWX41_22795</name>
</gene>
<organism evidence="9 10">
    <name type="scientific">Hungatella hathewayi</name>
    <dbReference type="NCBI Taxonomy" id="154046"/>
    <lineage>
        <taxon>Bacteria</taxon>
        <taxon>Bacillati</taxon>
        <taxon>Bacillota</taxon>
        <taxon>Clostridia</taxon>
        <taxon>Lachnospirales</taxon>
        <taxon>Lachnospiraceae</taxon>
        <taxon>Hungatella</taxon>
    </lineage>
</organism>
<proteinExistence type="inferred from homology"/>
<dbReference type="InterPro" id="IPR011010">
    <property type="entry name" value="DNA_brk_join_enz"/>
</dbReference>
<dbReference type="InterPro" id="IPR050808">
    <property type="entry name" value="Phage_Integrase"/>
</dbReference>
<dbReference type="InterPro" id="IPR004107">
    <property type="entry name" value="Integrase_SAM-like_N"/>
</dbReference>
<dbReference type="InterPro" id="IPR010998">
    <property type="entry name" value="Integrase_recombinase_N"/>
</dbReference>
<feature type="domain" description="Core-binding (CB)" evidence="8">
    <location>
        <begin position="65"/>
        <end position="143"/>
    </location>
</feature>
<dbReference type="GO" id="GO:0003677">
    <property type="term" value="F:DNA binding"/>
    <property type="evidence" value="ECO:0007669"/>
    <property type="project" value="UniProtKB-UniRule"/>
</dbReference>
<comment type="caution">
    <text evidence="9">The sequence shown here is derived from an EMBL/GenBank/DDBJ whole genome shotgun (WGS) entry which is preliminary data.</text>
</comment>
<feature type="domain" description="Tyr recombinase" evidence="7">
    <location>
        <begin position="168"/>
        <end position="364"/>
    </location>
</feature>
<keyword evidence="4 6" id="KW-0238">DNA-binding</keyword>